<dbReference type="InterPro" id="IPR026847">
    <property type="entry name" value="VPS13"/>
</dbReference>
<feature type="compositionally biased region" description="Basic and acidic residues" evidence="2">
    <location>
        <begin position="3318"/>
        <end position="3330"/>
    </location>
</feature>
<keyword evidence="3" id="KW-0812">Transmembrane</keyword>
<dbReference type="SUPFAM" id="SSF49562">
    <property type="entry name" value="C2 domain (Calcium/lipid-binding domain, CaLB)"/>
    <property type="match status" value="2"/>
</dbReference>
<feature type="compositionally biased region" description="Polar residues" evidence="2">
    <location>
        <begin position="3461"/>
        <end position="3475"/>
    </location>
</feature>
<feature type="compositionally biased region" description="Polar residues" evidence="2">
    <location>
        <begin position="1301"/>
        <end position="1311"/>
    </location>
</feature>
<feature type="region of interest" description="Disordered" evidence="2">
    <location>
        <begin position="3269"/>
        <end position="3395"/>
    </location>
</feature>
<feature type="compositionally biased region" description="Polar residues" evidence="2">
    <location>
        <begin position="3423"/>
        <end position="3438"/>
    </location>
</feature>
<dbReference type="PANTHER" id="PTHR16166:SF143">
    <property type="entry name" value="PROTEIN SORTING-ASSOCIATED PROTEIN, PUTATIVE (DUF1162)-RELATED"/>
    <property type="match status" value="1"/>
</dbReference>
<dbReference type="PROSITE" id="PS50004">
    <property type="entry name" value="C2"/>
    <property type="match status" value="2"/>
</dbReference>
<feature type="region of interest" description="Disordered" evidence="2">
    <location>
        <begin position="3461"/>
        <end position="3510"/>
    </location>
</feature>
<keyword evidence="3" id="KW-1133">Transmembrane helix</keyword>
<feature type="region of interest" description="Disordered" evidence="2">
    <location>
        <begin position="1909"/>
        <end position="1930"/>
    </location>
</feature>
<sequence length="4838" mass="533612">MQLLTGIPWWWWVLLLAALTLLVADWVLHLSERIASLLVSVLLSSVLQGSGTAIRYSLWNGTLILRKLQLRLDFVDSWDLPFACQSAMVDEVRLLVPWRCWFQGRPVSLRISAVTITACTRKNPQAVSPDTHKKATQETARQLHAAKLSAFEGILWGHKPAWLTGQKIRAFVGRHVLYQIVRRSEVTWRDVGFAITLDKAVDHVLDHHEGPSRSLLEADGIGSALAVKLRSLTVQNRCGQTYGVLATDLQLKGLSVEVGPALPSACATTISVIKRWNVGTQLGWRMASGFLDRVAQRASAAAKAPPVINVEVFAAALLVHLDAPAVKALLGLTANILHFYQYSQYRKLRPQVAVDVAPQLWWQHAGRAVLGERAALLGNEPAKGTTHRHRLRQEYQQLYLHRRSRLRRLRHLLSGEAAQKWRRLKELEARLSDAEIGQFRWWAWAEQYKTRHKVPDLKEMAGRLKAVYGVLEAKGVIRQKRSRPLRAQLSLYCPKLCIVLQGLPDTSSKQGAPALFEVAAQQLRCSVLAGSQQRRQLQSGSGPVLVEASCYAFHVTHSHHQQLGASSSQAASSASAGPSSSAPPADDLDVLSPWLVKSPPFFLQNVHRPLPFLSFSYKQPALKAVEPNVVHLSLAPIDIIYSQISLLQLLAFLNAAWPPAGLDPLTVRASVSLHEIMRERLVGPRRRHQLLKYQETQLQVQVDVGDVRLMLPCGEHSPQDPASLQPANGGSLAMTSAGADDFAASMRSQLDAEAALLPTMFVLVLAGFSARSKQSDLARAALPRAERAASANDATVNVIANGHSASHEAFGKDQPKPPPIVVPRQNGGQPGSPPEDSECETIKASPPHRRVASMSAAELESKLSMNHSSGPQGRRRAVPQPALQARPANGESGSWMRRRAGAMSFERLQVSVGLQAFLAKPVGEGIMDFQDCSAVIQPISIETAVDHCVEPDPRNEYRRVVQVKMVTSAVSVEVSQFAKRELHSLVAYMASSFSDQRLHTLSRHFAAKDKDMAKEHRKSRTKGYSRTMSRRNLMDPSAGGLDTAPSSWHGYPTADVDGATMDQAFSADTIDRADLPNVPAQDGHREDHSYGLVLAMHISVPIVAITLVQSRSAEASDDARNLFRISLTTIDTTLALEDGEQDARFALGGIAVEDLAEEAHTRTIVSATANSVDTRRTSRRCRLQRMFEAWRLTTTERSTKRRRARDSMQHLLNTRQAQLSGHIVLGADEIKATMDGSFFFASLEIGMLRRALQYAGELAQPPPSLARSRTLNSTFRMNSGAVRSNSMAAAAAAAVLASASEQKPPQKTPASQAAAEPRRLSHKGRPQPRRKLCVELYTHCGHIDVIMEQKRFATLLWEGMELSQEGGGPEADRRLLLLQCSGLQIIDRLCASHHYRQAVCCEAYEASESQPVSDESLIRVAILTSRVVHPSPPQASPAAPEEAGGEGVNARGYASDGRAPASRRPAERTPQRKKKAPIKLQTVTRVEVDCLHLTLVCRFVYDILYFINEVKAMAAAVDFGGCEAVAPSAHAVPQTYRPLTEVVLTNLRVDIPRHSWAEDFYSISCGHLRLLLPVAKAYIERVKPNLDESPTKAHQRHASFSVPQLPRDWLDWVTKAMRKQHAEEGGAGPQDPSRFSPHAPESARRRQTSQDSEGNFLEQFHHWQEGADGGMAVQLEAFKLYCADILGSKAELAMRQVWDCADALINVTAGPTRVQIWFPWVSAVFGEAQYSLLMAIIWSNMAEACSFGPKPKLWHPIGKALPPQPPQPERLGVDPEVQPSWEVEVNVRSIGVIVESPPGPDDGVGSGPALAQVQLKNLLVRYGQYPCNSKRIVVASAGLSITDRRFMQPAGVEYDVIVVSPHRLDSVSKHATSPPGSPWGQVRTAVKHQSGPFRPPRTRLARHSSFDWKVMGSPGAQHRRPTLSSEDVGNGAAFTTRHASLEEEAGQEEEEADAANVLEHEGFYLEYVLQASPPSHPGGPPQPGPHVMELELKGAKLQWPYVLQLDLIWDIVQTYTHCICVPWVLPWPQMAGPGNWMYINVILEDSELMLPLPDAGGRSHRREAGGRSALSKGLLLRWHQLRVGYFWGGDGEGMLRVNANEMAAVLQTPETPDPQAFLVPFNAVSEVSWHCSKHADLKASTTLHVKVSNFQAQPSFSCVTMVHTALRLVKASLLLRAKEATRQSEALVAGGWGALEPVVPPFRPRSWRLMMTIESAGVGLVDDRYGHNIMVMAVKLQEVNIHFGQENLLKDTAPATLGQVTMLVEVSFLNSAVDSTEPMVEAWPFNLEYRHTAGSRNITLHSEERLNLIVTPAAFRSVGDVRTFIQMLSATEVADEVSSVPSVLVRSMTQWLATTRGKMSTLYRLVNKSGLRLSYWADLAGQGPGSTHALNPWEESPLLVEPAEKTVILPDSQQQVLARTICMQFEGNWTPVTDIVVDKVGKYAYIIGSPHDVAATPVVMDVTLDVRTKVLTVHSPFRIENHTTHPLEFTVHLFRAPNMRNAVGRGAAAISTVPGSGPLSPGLQCYLPVPAIWGGLIYLHAVGYQMGKKDKIDIVGPQLKEKQGLYTCPAMHANQKPFHCCLEVREDVIKVCMKEGEVLKEQPEYVLRFQPPLVIHNVLPYEISITLFDSTNQADPPTFTVGVGGSVEVYQFDMTKKIRMAIQMQEYKSTGKGVAIHHPPSPYFEDSARRLVLADLPGLRMARDIVLVKDMRNADNTLPRAFGYNSSRLVLRLHNKMNSASRAREVVIFCPFWVINKTNLTIRFRDNTPSGNLPVVAPPGLGGTAQPLLFSSTRGSMKMCVHPGHWSRSINLDSLGINGSTYVLGPTNPSGRREMLTEDVVRFEVQQTIAPRGMSPRGRNNSRLHSRLSPLRRNKDEIGTEHEEVAPPVPSEADPGHLLAKFNCGAGGSMTGVLEQQRLKRYEFSVETGLGPTIFHRSKVITITSRYVLFNNSDEPLQYGQRGTKLVWQLPPDARAPFHWDDAEGRFELCVRPSVGQWNWSGAFQIDGAGDFGLRVYSSSLKKHRIIPVDVSLNGASYLVTVGKEAVHPPYRIENRCEHVKIRFQQRDVDGEDWEVIEGGATCDYAWEEPLVAHRLRVMLDTDGALYRDSAVHEYNLDVIKAHPVVKLRRTNFKMVQKMANMGRALTASVVKSGPSLPGQHTDQPELDARYVYVGVHADGPTRVLCFSETRDQYTHGSSEESVALLTKKLKRLEERIKDVNEQLREFDEKQNIDMSLVMGQASGDNAGTVPDQASILHRGTMRMGHTRSLSVGTDLDNPETIGSPMTGPRLSRLTLGRTPRPSDEPKDSSPWAADSASPRRSDQLRDMLKAKVNKLRRVRIFQPGRTDTPDDSPLPQPDSAEPSTTTQGQPSRHASASQPTSRHESQTSGGVSEMHSVSQFGDVQAAREDSYGASSIGARSLGPSSPATREASMTDSGIPQAIPEMEPTLEGRAMSFLSATTASGGSKDSRTGSFIVTPRAQSDRAPRRRGMKDVAPIPRRSNDFRRPNMHTPEVISESGAAVPETPLTGGMAKERLNNEHLAADLAGNDSQSEIVPAPKLTPSALKHHAQRPEGFGESGTPGPERTHTHAAGLDGIRIRRASVRAIANRHRKASSMGSAADFEEQRSQLDRSSRLERVNEHGDPILGGELVVKVISAMGLMESWMHREKRKLKLGVAGATQSLAGLQARLRSGRTELYCVLQCQNQVKRTQLASGASHPVWKEEVTFKAVQITSDLQVSVYGRSRIGQDVFLGEVVIPLREVEELAAERAVDVRRYTLGRRNTKEKVSGEINLVCSWRVTPLDVVTMKVRAKQEEVDHKEEILALLMERYSPPGEDGLAAAADMKQSRVKRAVSDVKRMAAYRGRLDVKVLEARNLAIPSDLLHTFYTMDSYAVVSVSSEAGVTSHQTKVDRNNLQPHWNEHVTFGDVALSNSITVTLFDHKKLTSDVFLGQVGVAVMRFRDCKPHYMWLPLQKRNERDAVAGELHLRVQWSSDEVDHTADASAAMALEVMLRGIGVSIVEASVMKLPKEVMHALFEDIHVDYKYSSADQSARFAIYSVQLDNQLLSSSHPVVLADTPTAGSTPVAHALEEFSGQPHHLHHGKPFVEVRWEMLHHNPSILYFKNFTISLQEMDLVIEEDFLDMVILLIRDLPMADIYQTEARDSHNLLHEDHGEALHELLDASMVQYAKAHQPRRGRKWYFEMLDIQSIRCNLTLIPRPGLREPEAATGRIRMAAAMGIQFIDINNVPLKINVLQLKNEFVSPRTLMGTIVRHLKFQALSEMHKILGQVDILGTPIALGSSIMSGLTAFFVEPAKARTPKQFAKGLGHGSMVLLRNTTFGIFNMIGQVSGGLSKGMAVLTMDQEYINRFRVRPSSYQQRLVQGLQAVGVGFYEGIVGVVREPVVGWQEHKMLGLLAGLVLGLMGLVLKPTSGLFEFASKTVSGVGSGIQAWGEEVVRPPRTRIRSPRHFGMFASDPTGEVRNFSRWKNTVSRLEAGRYAGDNVLDYLQNKDNKVLIFTDRHLIYVNLKRQRVRWAFSLEHLSSFSTHGLVVLLHQALTLRLHMGAMSQILRVPARKRVECRTRDLHQSLLVKLNRAMSLQAAADDDEMTPLSHRLQHHASLVQGDLHIMHQQPPPALRITTSSELPTSHTRKLSQMLPESLQRMSRRFTRMARSPRSTGEPADGARNGGPPAAASSSYRQAPSLQTHSLPAARLLRPSSSNRSRITNDEDGSETGSQAASVAGHLQAVQLLCQAAEGENVAAEAALQHMQSIGLLCRTCLRGMPPNTPAAAALQSLSALSSSAGLAGLQQPATKKALLRSLHVLAASAEEALLQSYS</sequence>
<feature type="compositionally biased region" description="Basic residues" evidence="2">
    <location>
        <begin position="2860"/>
        <end position="2872"/>
    </location>
</feature>
<feature type="compositionally biased region" description="Basic and acidic residues" evidence="2">
    <location>
        <begin position="3624"/>
        <end position="3634"/>
    </location>
</feature>
<dbReference type="Pfam" id="PF00168">
    <property type="entry name" value="C2"/>
    <property type="match status" value="2"/>
</dbReference>
<dbReference type="GO" id="GO:0006623">
    <property type="term" value="P:protein targeting to vacuole"/>
    <property type="evidence" value="ECO:0007669"/>
    <property type="project" value="TreeGrafter"/>
</dbReference>
<feature type="region of interest" description="Disordered" evidence="2">
    <location>
        <begin position="1620"/>
        <end position="1651"/>
    </location>
</feature>
<evidence type="ECO:0000256" key="2">
    <source>
        <dbReference type="SAM" id="MobiDB-lite"/>
    </source>
</evidence>
<feature type="region of interest" description="Disordered" evidence="2">
    <location>
        <begin position="807"/>
        <end position="894"/>
    </location>
</feature>
<proteinExistence type="predicted"/>
<dbReference type="CDD" id="cd00030">
    <property type="entry name" value="C2"/>
    <property type="match status" value="1"/>
</dbReference>
<name>A0AAW1PJZ5_9CHLO</name>
<keyword evidence="6" id="KW-1185">Reference proteome</keyword>
<feature type="region of interest" description="Disordered" evidence="2">
    <location>
        <begin position="3610"/>
        <end position="3634"/>
    </location>
</feature>
<feature type="coiled-coil region" evidence="1">
    <location>
        <begin position="3196"/>
        <end position="3230"/>
    </location>
</feature>
<protein>
    <recommendedName>
        <fullName evidence="4">C2 domain-containing protein</fullName>
    </recommendedName>
</protein>
<evidence type="ECO:0000256" key="3">
    <source>
        <dbReference type="SAM" id="Phobius"/>
    </source>
</evidence>
<keyword evidence="1" id="KW-0175">Coiled coil</keyword>
<reference evidence="5 6" key="1">
    <citation type="journal article" date="2024" name="Nat. Commun.">
        <title>Phylogenomics reveals the evolutionary origins of lichenization in chlorophyte algae.</title>
        <authorList>
            <person name="Puginier C."/>
            <person name="Libourel C."/>
            <person name="Otte J."/>
            <person name="Skaloud P."/>
            <person name="Haon M."/>
            <person name="Grisel S."/>
            <person name="Petersen M."/>
            <person name="Berrin J.G."/>
            <person name="Delaux P.M."/>
            <person name="Dal Grande F."/>
            <person name="Keller J."/>
        </authorList>
    </citation>
    <scope>NUCLEOTIDE SEQUENCE [LARGE SCALE GENOMIC DNA]</scope>
    <source>
        <strain evidence="5 6">SAG 2043</strain>
    </source>
</reference>
<feature type="compositionally biased region" description="Basic and acidic residues" evidence="2">
    <location>
        <begin position="2873"/>
        <end position="2885"/>
    </location>
</feature>
<feature type="compositionally biased region" description="Polar residues" evidence="2">
    <location>
        <begin position="4695"/>
        <end position="4709"/>
    </location>
</feature>
<accession>A0AAW1PJZ5</accession>
<feature type="region of interest" description="Disordered" evidence="2">
    <location>
        <begin position="564"/>
        <end position="585"/>
    </location>
</feature>
<gene>
    <name evidence="5" type="ORF">WJX72_003363</name>
</gene>
<feature type="region of interest" description="Disordered" evidence="2">
    <location>
        <begin position="1429"/>
        <end position="1476"/>
    </location>
</feature>
<feature type="region of interest" description="Disordered" evidence="2">
    <location>
        <begin position="1298"/>
        <end position="1326"/>
    </location>
</feature>
<organism evidence="5 6">
    <name type="scientific">[Myrmecia] bisecta</name>
    <dbReference type="NCBI Taxonomy" id="41462"/>
    <lineage>
        <taxon>Eukaryota</taxon>
        <taxon>Viridiplantae</taxon>
        <taxon>Chlorophyta</taxon>
        <taxon>core chlorophytes</taxon>
        <taxon>Trebouxiophyceae</taxon>
        <taxon>Trebouxiales</taxon>
        <taxon>Trebouxiaceae</taxon>
        <taxon>Myrmecia</taxon>
    </lineage>
</organism>
<dbReference type="Proteomes" id="UP001489004">
    <property type="component" value="Unassembled WGS sequence"/>
</dbReference>
<evidence type="ECO:0000256" key="1">
    <source>
        <dbReference type="SAM" id="Coils"/>
    </source>
</evidence>
<feature type="compositionally biased region" description="Polar residues" evidence="2">
    <location>
        <begin position="3362"/>
        <end position="3395"/>
    </location>
</feature>
<evidence type="ECO:0000313" key="5">
    <source>
        <dbReference type="EMBL" id="KAK9808775.1"/>
    </source>
</evidence>
<dbReference type="InterPro" id="IPR035892">
    <property type="entry name" value="C2_domain_sf"/>
</dbReference>
<feature type="region of interest" description="Disordered" evidence="2">
    <location>
        <begin position="4638"/>
        <end position="4740"/>
    </location>
</feature>
<feature type="compositionally biased region" description="Polar residues" evidence="2">
    <location>
        <begin position="4640"/>
        <end position="4649"/>
    </location>
</feature>
<feature type="transmembrane region" description="Helical" evidence="3">
    <location>
        <begin position="9"/>
        <end position="28"/>
    </location>
</feature>
<dbReference type="Gene3D" id="2.60.40.150">
    <property type="entry name" value="C2 domain"/>
    <property type="match status" value="2"/>
</dbReference>
<dbReference type="SMART" id="SM00239">
    <property type="entry name" value="C2"/>
    <property type="match status" value="2"/>
</dbReference>
<dbReference type="Pfam" id="PF25036">
    <property type="entry name" value="VPS13_VAB"/>
    <property type="match status" value="1"/>
</dbReference>
<evidence type="ECO:0000313" key="6">
    <source>
        <dbReference type="Proteomes" id="UP001489004"/>
    </source>
</evidence>
<dbReference type="InterPro" id="IPR009543">
    <property type="entry name" value="VPS13_VAB"/>
</dbReference>
<dbReference type="InterPro" id="IPR000008">
    <property type="entry name" value="C2_dom"/>
</dbReference>
<feature type="domain" description="C2" evidence="4">
    <location>
        <begin position="3846"/>
        <end position="3971"/>
    </location>
</feature>
<feature type="compositionally biased region" description="Low complexity" evidence="2">
    <location>
        <begin position="4714"/>
        <end position="4725"/>
    </location>
</feature>
<dbReference type="GO" id="GO:0045053">
    <property type="term" value="P:protein retention in Golgi apparatus"/>
    <property type="evidence" value="ECO:0007669"/>
    <property type="project" value="TreeGrafter"/>
</dbReference>
<dbReference type="EMBL" id="JALJOR010000011">
    <property type="protein sequence ID" value="KAK9808775.1"/>
    <property type="molecule type" value="Genomic_DNA"/>
</dbReference>
<dbReference type="PANTHER" id="PTHR16166">
    <property type="entry name" value="VACUOLAR PROTEIN SORTING-ASSOCIATED PROTEIN VPS13"/>
    <property type="match status" value="1"/>
</dbReference>
<feature type="region of interest" description="Disordered" evidence="2">
    <location>
        <begin position="2852"/>
        <end position="2894"/>
    </location>
</feature>
<feature type="domain" description="C2" evidence="4">
    <location>
        <begin position="3632"/>
        <end position="3773"/>
    </location>
</feature>
<keyword evidence="3" id="KW-0472">Membrane</keyword>
<evidence type="ECO:0000259" key="4">
    <source>
        <dbReference type="PROSITE" id="PS50004"/>
    </source>
</evidence>
<feature type="region of interest" description="Disordered" evidence="2">
    <location>
        <begin position="3409"/>
        <end position="3442"/>
    </location>
</feature>
<comment type="caution">
    <text evidence="5">The sequence shown here is derived from an EMBL/GenBank/DDBJ whole genome shotgun (WGS) entry which is preliminary data.</text>
</comment>